<accession>A0A098YU08</accession>
<feature type="signal peptide" evidence="1">
    <location>
        <begin position="1"/>
        <end position="29"/>
    </location>
</feature>
<sequence length="213" mass="24224">MTNKFFSSNSSCRFLLAAVCLVVALQVSAQRRHTDYQVVENVVLYRGTPLLTADPYSFVDLGYGYAKDTNHVYYLGEVLKYVDPYSFRLKRMSPHDGYRPYESPFYHSRGYKIMSNVVLFNGHKVYDASVNSFRDLGGGYAKDAFNVYFMGEKMSEGSTHSFQYLGDGYAKDSFDVYFLGRKVNGASANSFRIVGEGYAEDTFNTFYQGQKIN</sequence>
<proteinExistence type="predicted"/>
<dbReference type="InterPro" id="IPR027375">
    <property type="entry name" value="DKNYY"/>
</dbReference>
<dbReference type="AlphaFoldDB" id="A0A098YU08"/>
<name>A0A098YU08_9BACT</name>
<evidence type="ECO:0000313" key="3">
    <source>
        <dbReference type="Proteomes" id="UP000029723"/>
    </source>
</evidence>
<organism evidence="2 3">
    <name type="scientific">Hoylesella timonensis S9-PR14</name>
    <dbReference type="NCBI Taxonomy" id="1401062"/>
    <lineage>
        <taxon>Bacteria</taxon>
        <taxon>Pseudomonadati</taxon>
        <taxon>Bacteroidota</taxon>
        <taxon>Bacteroidia</taxon>
        <taxon>Bacteroidales</taxon>
        <taxon>Prevotellaceae</taxon>
        <taxon>Hoylesella</taxon>
    </lineage>
</organism>
<gene>
    <name evidence="2" type="ORF">HMPREF9304_01915</name>
</gene>
<comment type="caution">
    <text evidence="2">The sequence shown here is derived from an EMBL/GenBank/DDBJ whole genome shotgun (WGS) entry which is preliminary data.</text>
</comment>
<evidence type="ECO:0000256" key="1">
    <source>
        <dbReference type="SAM" id="SignalP"/>
    </source>
</evidence>
<reference evidence="2 3" key="1">
    <citation type="submission" date="2014-07" db="EMBL/GenBank/DDBJ databases">
        <authorList>
            <person name="McCorrison J."/>
            <person name="Sanka R."/>
            <person name="Torralba M."/>
            <person name="Gillis M."/>
            <person name="Haft D.H."/>
            <person name="Methe B."/>
            <person name="Sutton G."/>
            <person name="Nelson K.E."/>
        </authorList>
    </citation>
    <scope>NUCLEOTIDE SEQUENCE [LARGE SCALE GENOMIC DNA]</scope>
    <source>
        <strain evidence="2 3">S9-PR14</strain>
    </source>
</reference>
<dbReference type="OrthoDB" id="2652472at2"/>
<dbReference type="Pfam" id="PF13644">
    <property type="entry name" value="DKNYY"/>
    <property type="match status" value="1"/>
</dbReference>
<protein>
    <recommendedName>
        <fullName evidence="4">DKNYY family protein</fullName>
    </recommendedName>
</protein>
<dbReference type="EMBL" id="JRPQ01000046">
    <property type="protein sequence ID" value="KGI22884.1"/>
    <property type="molecule type" value="Genomic_DNA"/>
</dbReference>
<evidence type="ECO:0008006" key="4">
    <source>
        <dbReference type="Google" id="ProtNLM"/>
    </source>
</evidence>
<keyword evidence="1" id="KW-0732">Signal</keyword>
<feature type="chain" id="PRO_5001942832" description="DKNYY family protein" evidence="1">
    <location>
        <begin position="30"/>
        <end position="213"/>
    </location>
</feature>
<dbReference type="Proteomes" id="UP000029723">
    <property type="component" value="Unassembled WGS sequence"/>
</dbReference>
<evidence type="ECO:0000313" key="2">
    <source>
        <dbReference type="EMBL" id="KGI22884.1"/>
    </source>
</evidence>
<dbReference type="RefSeq" id="WP_036926116.1">
    <property type="nucleotide sequence ID" value="NZ_JRPQ01000046.1"/>
</dbReference>